<sequence length="514" mass="57228">MPKSKKSLEEEEDATQPLLEDESQDDEDDRRKRRNMFTLIVTSSFNVLGYGFYITAYSQWIYVRFEMDVMGANFSKLNGSAAHDPCFRGNPVNSEFKSQLNLAQAKAAHFSVLTTLCCLIPSFFVNLVLGAYSDQIGRRLIFLVPLIGGIGRAAIVCAVAHWDLDLNFILVGFTFCGLSGDFIAYVMAIFVYTADNTTKGKNRSFLMVFASAVHFICYNLSQFACGYFIESQGYVWPMITGFAAMVFSFILTTVFLRETLDKSKVKRASLIQGVKGIFSFYLDEPVDPLHKRKDFILLGLVFFVYASSIGSSITTIFMMNEPFCWGSKHIGYVNSAFGLGHAMLSTMVMRLMQKFFSDEILVVFSLLSSAGQRFSFAFANSDRHLYIGYTAGALEISVLAVIRAIMSRMVPKDKRGSLFASMAVIETATLAASGAGLNELYSHTVSQWRGLTFFVIGCITCFSAVLMTIYKIVISTRESSRVKSTTLIINGHDDKHPSMNGVVQIDPRKIEKSA</sequence>
<evidence type="ECO:0000256" key="5">
    <source>
        <dbReference type="SAM" id="MobiDB-lite"/>
    </source>
</evidence>
<comment type="subcellular location">
    <subcellularLocation>
        <location evidence="1">Membrane</location>
        <topology evidence="1">Multi-pass membrane protein</topology>
    </subcellularLocation>
</comment>
<feature type="transmembrane region" description="Helical" evidence="6">
    <location>
        <begin position="141"/>
        <end position="162"/>
    </location>
</feature>
<protein>
    <recommendedName>
        <fullName evidence="7">Major facilitator superfamily (MFS) profile domain-containing protein</fullName>
    </recommendedName>
</protein>
<feature type="domain" description="Major facilitator superfamily (MFS) profile" evidence="7">
    <location>
        <begin position="294"/>
        <end position="514"/>
    </location>
</feature>
<reference evidence="8" key="1">
    <citation type="journal article" date="2023" name="G3 (Bethesda)">
        <title>A reference genome for the long-term kleptoplast-retaining sea slug Elysia crispata morphotype clarki.</title>
        <authorList>
            <person name="Eastman K.E."/>
            <person name="Pendleton A.L."/>
            <person name="Shaikh M.A."/>
            <person name="Suttiyut T."/>
            <person name="Ogas R."/>
            <person name="Tomko P."/>
            <person name="Gavelis G."/>
            <person name="Widhalm J.R."/>
            <person name="Wisecaver J.H."/>
        </authorList>
    </citation>
    <scope>NUCLEOTIDE SEQUENCE</scope>
    <source>
        <strain evidence="8">ECLA1</strain>
    </source>
</reference>
<evidence type="ECO:0000256" key="6">
    <source>
        <dbReference type="SAM" id="Phobius"/>
    </source>
</evidence>
<feature type="compositionally biased region" description="Acidic residues" evidence="5">
    <location>
        <begin position="9"/>
        <end position="28"/>
    </location>
</feature>
<dbReference type="PANTHER" id="PTHR23507:SF1">
    <property type="entry name" value="FI18259P1-RELATED"/>
    <property type="match status" value="1"/>
</dbReference>
<proteinExistence type="predicted"/>
<feature type="transmembrane region" description="Helical" evidence="6">
    <location>
        <begin position="168"/>
        <end position="193"/>
    </location>
</feature>
<dbReference type="InterPro" id="IPR020846">
    <property type="entry name" value="MFS_dom"/>
</dbReference>
<dbReference type="SUPFAM" id="SSF103473">
    <property type="entry name" value="MFS general substrate transporter"/>
    <property type="match status" value="1"/>
</dbReference>
<keyword evidence="4 6" id="KW-0472">Membrane</keyword>
<evidence type="ECO:0000256" key="2">
    <source>
        <dbReference type="ARBA" id="ARBA00022692"/>
    </source>
</evidence>
<keyword evidence="2 6" id="KW-0812">Transmembrane</keyword>
<feature type="transmembrane region" description="Helical" evidence="6">
    <location>
        <begin position="295"/>
        <end position="318"/>
    </location>
</feature>
<dbReference type="PROSITE" id="PS50850">
    <property type="entry name" value="MFS"/>
    <property type="match status" value="1"/>
</dbReference>
<evidence type="ECO:0000256" key="1">
    <source>
        <dbReference type="ARBA" id="ARBA00004141"/>
    </source>
</evidence>
<name>A0AAE1AMG3_9GAST</name>
<evidence type="ECO:0000256" key="4">
    <source>
        <dbReference type="ARBA" id="ARBA00023136"/>
    </source>
</evidence>
<evidence type="ECO:0000256" key="3">
    <source>
        <dbReference type="ARBA" id="ARBA00022989"/>
    </source>
</evidence>
<evidence type="ECO:0000313" key="8">
    <source>
        <dbReference type="EMBL" id="KAK3790270.1"/>
    </source>
</evidence>
<evidence type="ECO:0000259" key="7">
    <source>
        <dbReference type="PROSITE" id="PS50850"/>
    </source>
</evidence>
<evidence type="ECO:0000313" key="9">
    <source>
        <dbReference type="Proteomes" id="UP001283361"/>
    </source>
</evidence>
<dbReference type="GO" id="GO:0016020">
    <property type="term" value="C:membrane"/>
    <property type="evidence" value="ECO:0007669"/>
    <property type="project" value="UniProtKB-SubCell"/>
</dbReference>
<dbReference type="AlphaFoldDB" id="A0AAE1AMG3"/>
<dbReference type="InterPro" id="IPR036259">
    <property type="entry name" value="MFS_trans_sf"/>
</dbReference>
<dbReference type="Proteomes" id="UP001283361">
    <property type="component" value="Unassembled WGS sequence"/>
</dbReference>
<feature type="transmembrane region" description="Helical" evidence="6">
    <location>
        <begin position="385"/>
        <end position="406"/>
    </location>
</feature>
<feature type="region of interest" description="Disordered" evidence="5">
    <location>
        <begin position="1"/>
        <end position="29"/>
    </location>
</feature>
<feature type="transmembrane region" description="Helical" evidence="6">
    <location>
        <begin position="450"/>
        <end position="473"/>
    </location>
</feature>
<dbReference type="EMBL" id="JAWDGP010001550">
    <property type="protein sequence ID" value="KAK3790270.1"/>
    <property type="molecule type" value="Genomic_DNA"/>
</dbReference>
<feature type="transmembrane region" description="Helical" evidence="6">
    <location>
        <begin position="107"/>
        <end position="129"/>
    </location>
</feature>
<feature type="transmembrane region" description="Helical" evidence="6">
    <location>
        <begin position="418"/>
        <end position="438"/>
    </location>
</feature>
<organism evidence="8 9">
    <name type="scientific">Elysia crispata</name>
    <name type="common">lettuce slug</name>
    <dbReference type="NCBI Taxonomy" id="231223"/>
    <lineage>
        <taxon>Eukaryota</taxon>
        <taxon>Metazoa</taxon>
        <taxon>Spiralia</taxon>
        <taxon>Lophotrochozoa</taxon>
        <taxon>Mollusca</taxon>
        <taxon>Gastropoda</taxon>
        <taxon>Heterobranchia</taxon>
        <taxon>Euthyneura</taxon>
        <taxon>Panpulmonata</taxon>
        <taxon>Sacoglossa</taxon>
        <taxon>Placobranchoidea</taxon>
        <taxon>Plakobranchidae</taxon>
        <taxon>Elysia</taxon>
    </lineage>
</organism>
<dbReference type="GO" id="GO:0022857">
    <property type="term" value="F:transmembrane transporter activity"/>
    <property type="evidence" value="ECO:0007669"/>
    <property type="project" value="InterPro"/>
</dbReference>
<feature type="transmembrane region" description="Helical" evidence="6">
    <location>
        <begin position="205"/>
        <end position="229"/>
    </location>
</feature>
<dbReference type="Gene3D" id="1.20.1250.20">
    <property type="entry name" value="MFS general substrate transporter like domains"/>
    <property type="match status" value="1"/>
</dbReference>
<comment type="caution">
    <text evidence="8">The sequence shown here is derived from an EMBL/GenBank/DDBJ whole genome shotgun (WGS) entry which is preliminary data.</text>
</comment>
<keyword evidence="9" id="KW-1185">Reference proteome</keyword>
<feature type="transmembrane region" description="Helical" evidence="6">
    <location>
        <begin position="235"/>
        <end position="256"/>
    </location>
</feature>
<keyword evidence="3 6" id="KW-1133">Transmembrane helix</keyword>
<feature type="transmembrane region" description="Helical" evidence="6">
    <location>
        <begin position="37"/>
        <end position="60"/>
    </location>
</feature>
<accession>A0AAE1AMG3</accession>
<gene>
    <name evidence="8" type="ORF">RRG08_034833</name>
</gene>
<dbReference type="PANTHER" id="PTHR23507">
    <property type="entry name" value="ZGC:174356"/>
    <property type="match status" value="1"/>
</dbReference>